<evidence type="ECO:0000313" key="4">
    <source>
        <dbReference type="Proteomes" id="UP000265848"/>
    </source>
</evidence>
<organism evidence="3 4">
    <name type="scientific">Pseudooceanicola sediminis</name>
    <dbReference type="NCBI Taxonomy" id="2211117"/>
    <lineage>
        <taxon>Bacteria</taxon>
        <taxon>Pseudomonadati</taxon>
        <taxon>Pseudomonadota</taxon>
        <taxon>Alphaproteobacteria</taxon>
        <taxon>Rhodobacterales</taxon>
        <taxon>Paracoccaceae</taxon>
        <taxon>Pseudooceanicola</taxon>
    </lineage>
</organism>
<feature type="compositionally biased region" description="Basic and acidic residues" evidence="1">
    <location>
        <begin position="24"/>
        <end position="43"/>
    </location>
</feature>
<dbReference type="EMBL" id="QWJJ01000004">
    <property type="protein sequence ID" value="RII39730.1"/>
    <property type="molecule type" value="Genomic_DNA"/>
</dbReference>
<comment type="caution">
    <text evidence="3">The sequence shown here is derived from an EMBL/GenBank/DDBJ whole genome shotgun (WGS) entry which is preliminary data.</text>
</comment>
<name>A0A399J385_9RHOB</name>
<keyword evidence="2" id="KW-0472">Membrane</keyword>
<evidence type="ECO:0000313" key="3">
    <source>
        <dbReference type="EMBL" id="RII39730.1"/>
    </source>
</evidence>
<reference evidence="3 4" key="1">
    <citation type="submission" date="2018-08" db="EMBL/GenBank/DDBJ databases">
        <title>Pseudooceanicola sediminis CY03 in the family Rhodobacteracea.</title>
        <authorList>
            <person name="Zhang Y.-J."/>
        </authorList>
    </citation>
    <scope>NUCLEOTIDE SEQUENCE [LARGE SCALE GENOMIC DNA]</scope>
    <source>
        <strain evidence="3 4">CY03</strain>
    </source>
</reference>
<sequence>MDRVPSSGHEGRAGAAGAMTGQVMDDRHRSAGADRESAGDAGDRGVVPGPENAHPDAPPSMSRGVPGGAPSREGAGGDREGAAAKEDGAGIDKAGSEAASEAAVGTEHSRPGRKGRLRLRARRKARVVGEASQDGGSQDGGVQDGTATQADAPAGGRRRSRYRSRYNSHHGRKRHWTYRSCETLFLLTLRAVFAIALVVLGVSTLYVAGDGGKLQVPEWVRAEIERKIEAQTPGLDVGFEQLSLVVEQGWQPRVQLSGVTLSMGDGRTRLTLADMSARMAMEPLLLGRLQPREIALSGVHLRVRRNADGAFDVLSHTGGMAAEGGLSGQDAAAATPGGNGGATGAANGDQDAGALEAGRDLVEALDEFKALLGTEALARLTRIDGQGLTMVYEDLRAGRRWSLDGGRLSLDRDGAGLRIGGDFALLGGRSYATVIETSYTTTLDSPSGQFALSVQDMPAADLATQSPALAWLGVLDAPLSGALRVGFDETGAVGPLNATLQIGAGVLQPTQGTRPVPFNAARTYFTYDPASQSLRFSELSVDSRWVRLEGDGELKLTGAEGGPVALVGQLRATDVVADPADLFPEPVHLEGAQLDLRLQLDPFRLSLGALTLRQGAERMVLRGDMAADASGWGLHLDGHMDAIQARDLLPYWPPSAVGKTREWIDQNVQDGLLENLQLGVRASEGGKPDIYLGFEFRDLTARFLKTLPPVTGARGHASLLRNRFVIEATEGQVAAPKGAGTAAPVDIAGTSFVVADVTEKPSIGTVHLRTQSALRDTLALLDEEPFRFLSKAGKPVDLAEGEAAVQADITFPLIKRLPLEEVKLSLNAALRDVASDQLMPGRMLRAQSLSVTGDTGTLRIAGAGTLDGVAFDGAWNTALGAGATGSEIDAVVTLDDRFAGAFLAGMPEGTMTGAGSGQLHVDLPKGGVPSFRLTSDLRGVGLRIDGIGWRLGEAATADLAVSGTLGTPVSIDGLHLEAPGLSADGRIELTSAGKLEAARFERVRVGRWLDAPVVLSARAEGQAPGVAINGGSLDLRHLPVLPTGGGSGGPVSARFDRLTVTNSLRLDGFDGDFSTVGGITGAFTGRVNGGPAVQGRVIRDGGDEVVRIDAANAGDVIAAAGLLSKGRGGALALELRPTGEKGNFDGKLVVKDLSIQDAPAMAALLSSISVVGLVEQMAGQGILFSDVEADFRLTPDMLYLRKSSAIGASMGISMDGTYDLGAKTMNMQGVVSPFYVLNGIGAFLTRKGEGLFGMNFTLNGPASAPKVGVNPLSLLTPGMFREIFRRPAPRVPE</sequence>
<feature type="compositionally biased region" description="Basic and acidic residues" evidence="1">
    <location>
        <begin position="75"/>
        <end position="90"/>
    </location>
</feature>
<evidence type="ECO:0008006" key="5">
    <source>
        <dbReference type="Google" id="ProtNLM"/>
    </source>
</evidence>
<feature type="region of interest" description="Disordered" evidence="1">
    <location>
        <begin position="1"/>
        <end position="169"/>
    </location>
</feature>
<gene>
    <name evidence="3" type="ORF">DL237_06185</name>
</gene>
<feature type="region of interest" description="Disordered" evidence="1">
    <location>
        <begin position="325"/>
        <end position="350"/>
    </location>
</feature>
<feature type="compositionally biased region" description="Basic residues" evidence="1">
    <location>
        <begin position="111"/>
        <end position="126"/>
    </location>
</feature>
<proteinExistence type="predicted"/>
<keyword evidence="2" id="KW-0812">Transmembrane</keyword>
<dbReference type="Proteomes" id="UP000265848">
    <property type="component" value="Unassembled WGS sequence"/>
</dbReference>
<accession>A0A399J385</accession>
<feature type="transmembrane region" description="Helical" evidence="2">
    <location>
        <begin position="184"/>
        <end position="208"/>
    </location>
</feature>
<feature type="compositionally biased region" description="Basic residues" evidence="1">
    <location>
        <begin position="156"/>
        <end position="169"/>
    </location>
</feature>
<evidence type="ECO:0000256" key="2">
    <source>
        <dbReference type="SAM" id="Phobius"/>
    </source>
</evidence>
<keyword evidence="4" id="KW-1185">Reference proteome</keyword>
<feature type="compositionally biased region" description="Low complexity" evidence="1">
    <location>
        <begin position="91"/>
        <end position="105"/>
    </location>
</feature>
<evidence type="ECO:0000256" key="1">
    <source>
        <dbReference type="SAM" id="MobiDB-lite"/>
    </source>
</evidence>
<protein>
    <recommendedName>
        <fullName evidence="5">DUF3971 domain-containing protein</fullName>
    </recommendedName>
</protein>
<keyword evidence="2" id="KW-1133">Transmembrane helix</keyword>